<dbReference type="SMART" id="SM00354">
    <property type="entry name" value="HTH_LACI"/>
    <property type="match status" value="1"/>
</dbReference>
<dbReference type="PANTHER" id="PTHR30146:SF109">
    <property type="entry name" value="HTH-TYPE TRANSCRIPTIONAL REGULATOR GALS"/>
    <property type="match status" value="1"/>
</dbReference>
<accession>A0ABQ1VAK3</accession>
<dbReference type="RefSeq" id="WP_137403692.1">
    <property type="nucleotide sequence ID" value="NZ_BMIU01000031.1"/>
</dbReference>
<keyword evidence="6" id="KW-1185">Reference proteome</keyword>
<dbReference type="InterPro" id="IPR010982">
    <property type="entry name" value="Lambda_DNA-bd_dom_sf"/>
</dbReference>
<sequence length="340" mass="38092">MKEYITIKDLADQLHLSVGTVSKAFNPKYKDISDRTRQKILEAARKMGYVPNPFAQKLLKKKTLNIGIIVPEFSHSYFSEVIFSAQEKLLENDYQTLIMSSHESSELERKNIETLVNHMVDGLIISLCNGSLNHEYINDVIESGIPIVQFNRVSKKVNSPKVEFNDYKWAVFGTEHLISQGCQNLIHLALPRHLPLGHQRILGFKKALEKHRIAHKDHQVIEAGITVQDGEEAMSRYLENHGCPDGILAAGDPLAIGAMKILKRKGIAIPEKVKVMGFTESAMALVVEPELSSISQPTDQIGHLISKFLLDQIAGIDKSNEHYLFDGKLNIRESTSCTGQ</sequence>
<dbReference type="PANTHER" id="PTHR30146">
    <property type="entry name" value="LACI-RELATED TRANSCRIPTIONAL REPRESSOR"/>
    <property type="match status" value="1"/>
</dbReference>
<comment type="caution">
    <text evidence="5">The sequence shown here is derived from an EMBL/GenBank/DDBJ whole genome shotgun (WGS) entry which is preliminary data.</text>
</comment>
<organism evidence="5 6">
    <name type="scientific">Echinicola rosea</name>
    <dbReference type="NCBI Taxonomy" id="1807691"/>
    <lineage>
        <taxon>Bacteria</taxon>
        <taxon>Pseudomonadati</taxon>
        <taxon>Bacteroidota</taxon>
        <taxon>Cytophagia</taxon>
        <taxon>Cytophagales</taxon>
        <taxon>Cyclobacteriaceae</taxon>
        <taxon>Echinicola</taxon>
    </lineage>
</organism>
<dbReference type="Proteomes" id="UP000647339">
    <property type="component" value="Unassembled WGS sequence"/>
</dbReference>
<evidence type="ECO:0000256" key="2">
    <source>
        <dbReference type="ARBA" id="ARBA00023125"/>
    </source>
</evidence>
<dbReference type="Pfam" id="PF13377">
    <property type="entry name" value="Peripla_BP_3"/>
    <property type="match status" value="1"/>
</dbReference>
<dbReference type="CDD" id="cd01392">
    <property type="entry name" value="HTH_LacI"/>
    <property type="match status" value="1"/>
</dbReference>
<evidence type="ECO:0000259" key="4">
    <source>
        <dbReference type="PROSITE" id="PS50932"/>
    </source>
</evidence>
<dbReference type="SUPFAM" id="SSF47413">
    <property type="entry name" value="lambda repressor-like DNA-binding domains"/>
    <property type="match status" value="1"/>
</dbReference>
<evidence type="ECO:0000313" key="6">
    <source>
        <dbReference type="Proteomes" id="UP000647339"/>
    </source>
</evidence>
<dbReference type="CDD" id="cd06267">
    <property type="entry name" value="PBP1_LacI_sugar_binding-like"/>
    <property type="match status" value="1"/>
</dbReference>
<name>A0ABQ1VAK3_9BACT</name>
<protein>
    <submittedName>
        <fullName evidence="5">LacI family transcriptional regulator</fullName>
    </submittedName>
</protein>
<dbReference type="InterPro" id="IPR028082">
    <property type="entry name" value="Peripla_BP_I"/>
</dbReference>
<dbReference type="InterPro" id="IPR046335">
    <property type="entry name" value="LacI/GalR-like_sensor"/>
</dbReference>
<evidence type="ECO:0000256" key="1">
    <source>
        <dbReference type="ARBA" id="ARBA00023015"/>
    </source>
</evidence>
<keyword evidence="3" id="KW-0804">Transcription</keyword>
<evidence type="ECO:0000256" key="3">
    <source>
        <dbReference type="ARBA" id="ARBA00023163"/>
    </source>
</evidence>
<gene>
    <name evidence="5" type="primary">ccpA</name>
    <name evidence="5" type="ORF">GCM10011339_42360</name>
</gene>
<dbReference type="EMBL" id="BMIU01000031">
    <property type="protein sequence ID" value="GGF49289.1"/>
    <property type="molecule type" value="Genomic_DNA"/>
</dbReference>
<feature type="domain" description="HTH lacI-type" evidence="4">
    <location>
        <begin position="5"/>
        <end position="60"/>
    </location>
</feature>
<dbReference type="SUPFAM" id="SSF53822">
    <property type="entry name" value="Periplasmic binding protein-like I"/>
    <property type="match status" value="1"/>
</dbReference>
<evidence type="ECO:0000313" key="5">
    <source>
        <dbReference type="EMBL" id="GGF49289.1"/>
    </source>
</evidence>
<reference evidence="6" key="1">
    <citation type="journal article" date="2019" name="Int. J. Syst. Evol. Microbiol.">
        <title>The Global Catalogue of Microorganisms (GCM) 10K type strain sequencing project: providing services to taxonomists for standard genome sequencing and annotation.</title>
        <authorList>
            <consortium name="The Broad Institute Genomics Platform"/>
            <consortium name="The Broad Institute Genome Sequencing Center for Infectious Disease"/>
            <person name="Wu L."/>
            <person name="Ma J."/>
        </authorList>
    </citation>
    <scope>NUCLEOTIDE SEQUENCE [LARGE SCALE GENOMIC DNA]</scope>
    <source>
        <strain evidence="6">CGMCC 1.15407</strain>
    </source>
</reference>
<dbReference type="InterPro" id="IPR000843">
    <property type="entry name" value="HTH_LacI"/>
</dbReference>
<dbReference type="Gene3D" id="1.10.260.40">
    <property type="entry name" value="lambda repressor-like DNA-binding domains"/>
    <property type="match status" value="1"/>
</dbReference>
<proteinExistence type="predicted"/>
<dbReference type="PROSITE" id="PS50932">
    <property type="entry name" value="HTH_LACI_2"/>
    <property type="match status" value="1"/>
</dbReference>
<dbReference type="Gene3D" id="3.40.50.2300">
    <property type="match status" value="2"/>
</dbReference>
<keyword evidence="1" id="KW-0805">Transcription regulation</keyword>
<dbReference type="Pfam" id="PF00356">
    <property type="entry name" value="LacI"/>
    <property type="match status" value="1"/>
</dbReference>
<keyword evidence="2" id="KW-0238">DNA-binding</keyword>